<name>A0A7M7H657_NASVI</name>
<dbReference type="AlphaFoldDB" id="A0A7M7H657"/>
<feature type="compositionally biased region" description="Basic residues" evidence="1">
    <location>
        <begin position="1"/>
        <end position="14"/>
    </location>
</feature>
<evidence type="ECO:0000313" key="3">
    <source>
        <dbReference type="Proteomes" id="UP000002358"/>
    </source>
</evidence>
<evidence type="ECO:0000313" key="2">
    <source>
        <dbReference type="EnsemblMetazoa" id="XP_008208120"/>
    </source>
</evidence>
<proteinExistence type="predicted"/>
<feature type="compositionally biased region" description="Low complexity" evidence="1">
    <location>
        <begin position="15"/>
        <end position="30"/>
    </location>
</feature>
<dbReference type="Proteomes" id="UP000002358">
    <property type="component" value="Chromosome 2"/>
</dbReference>
<organism evidence="2 3">
    <name type="scientific">Nasonia vitripennis</name>
    <name type="common">Parasitic wasp</name>
    <dbReference type="NCBI Taxonomy" id="7425"/>
    <lineage>
        <taxon>Eukaryota</taxon>
        <taxon>Metazoa</taxon>
        <taxon>Ecdysozoa</taxon>
        <taxon>Arthropoda</taxon>
        <taxon>Hexapoda</taxon>
        <taxon>Insecta</taxon>
        <taxon>Pterygota</taxon>
        <taxon>Neoptera</taxon>
        <taxon>Endopterygota</taxon>
        <taxon>Hymenoptera</taxon>
        <taxon>Apocrita</taxon>
        <taxon>Proctotrupomorpha</taxon>
        <taxon>Chalcidoidea</taxon>
        <taxon>Pteromalidae</taxon>
        <taxon>Pteromalinae</taxon>
        <taxon>Nasonia</taxon>
    </lineage>
</organism>
<protein>
    <submittedName>
        <fullName evidence="2">Uncharacterized protein</fullName>
    </submittedName>
</protein>
<accession>A0A7M7H657</accession>
<dbReference type="EnsemblMetazoa" id="XM_008209898">
    <property type="protein sequence ID" value="XP_008208120"/>
    <property type="gene ID" value="LOC103316403"/>
</dbReference>
<keyword evidence="3" id="KW-1185">Reference proteome</keyword>
<feature type="region of interest" description="Disordered" evidence="1">
    <location>
        <begin position="1"/>
        <end position="43"/>
    </location>
</feature>
<evidence type="ECO:0000256" key="1">
    <source>
        <dbReference type="SAM" id="MobiDB-lite"/>
    </source>
</evidence>
<dbReference type="KEGG" id="nvi:103316403"/>
<sequence>MTSKRSQAKSKPQSRRASCTSTASSGNSSTGRHRRSDVLGLRSPILGKNFKIPDLYSELTDIELDDTLPYVPIYCHFIVPEIQPIIRPKTPPILTALRAELEEMQLTNKSPKSKPEPRSRNAHNHNPRHQSNKNH</sequence>
<reference evidence="2" key="1">
    <citation type="submission" date="2021-01" db="UniProtKB">
        <authorList>
            <consortium name="EnsemblMetazoa"/>
        </authorList>
    </citation>
    <scope>IDENTIFICATION</scope>
</reference>
<dbReference type="OrthoDB" id="67700at2759"/>
<gene>
    <name evidence="2" type="primary">103316403</name>
</gene>
<feature type="region of interest" description="Disordered" evidence="1">
    <location>
        <begin position="104"/>
        <end position="135"/>
    </location>
</feature>
<dbReference type="InParanoid" id="A0A7M7H657"/>
<dbReference type="OMA" id="YCHFIVP"/>
<feature type="compositionally biased region" description="Basic residues" evidence="1">
    <location>
        <begin position="120"/>
        <end position="135"/>
    </location>
</feature>